<dbReference type="SUPFAM" id="SSF55729">
    <property type="entry name" value="Acyl-CoA N-acyltransferases (Nat)"/>
    <property type="match status" value="1"/>
</dbReference>
<sequence>MRGSAMQGRQIEIRPFGPEHLEAAVRLSREAGWPHRLEDWKVALDLSEGIVAVDSDNEVVGTTLLTSYGTDCATINMVIVATSMRGRGLGRCLMDAALALAGERPLRLVATTDGLPLYEKLGFRQTGTIVQHQGQVAATQKPGNTEVATTADIAAITDLDRAAFGADRSVLIARFAALGEFAVIRRDDKVAAFACLRTFGRGEVVGPVVAANIEDAKSLLSHFMSRKTGAFLRVDIGAETGLGPWLASHSLSHVGGGIAMARPVAARSYSSTVTTFALANQALG</sequence>
<dbReference type="InterPro" id="IPR052729">
    <property type="entry name" value="Acyl/Acetyltrans_Enzymes"/>
</dbReference>
<evidence type="ECO:0000313" key="3">
    <source>
        <dbReference type="Proteomes" id="UP000012429"/>
    </source>
</evidence>
<organism evidence="2 3">
    <name type="scientific">Rhizobium freirei PRF 81</name>
    <dbReference type="NCBI Taxonomy" id="363754"/>
    <lineage>
        <taxon>Bacteria</taxon>
        <taxon>Pseudomonadati</taxon>
        <taxon>Pseudomonadota</taxon>
        <taxon>Alphaproteobacteria</taxon>
        <taxon>Hyphomicrobiales</taxon>
        <taxon>Rhizobiaceae</taxon>
        <taxon>Rhizobium/Agrobacterium group</taxon>
        <taxon>Rhizobium</taxon>
    </lineage>
</organism>
<comment type="caution">
    <text evidence="2">The sequence shown here is derived from an EMBL/GenBank/DDBJ whole genome shotgun (WGS) entry which is preliminary data.</text>
</comment>
<evidence type="ECO:0000259" key="1">
    <source>
        <dbReference type="PROSITE" id="PS51186"/>
    </source>
</evidence>
<evidence type="ECO:0000313" key="2">
    <source>
        <dbReference type="EMBL" id="ENN88450.1"/>
    </source>
</evidence>
<keyword evidence="3" id="KW-1185">Reference proteome</keyword>
<dbReference type="PANTHER" id="PTHR47237:SF2">
    <property type="entry name" value="BLL4206 PROTEIN"/>
    <property type="match status" value="1"/>
</dbReference>
<name>N6V3J8_9HYPH</name>
<dbReference type="EMBL" id="AQHN01000027">
    <property type="protein sequence ID" value="ENN88450.1"/>
    <property type="molecule type" value="Genomic_DNA"/>
</dbReference>
<dbReference type="Gene3D" id="3.40.630.90">
    <property type="match status" value="1"/>
</dbReference>
<accession>N6V3J8</accession>
<dbReference type="PROSITE" id="PS51186">
    <property type="entry name" value="GNAT"/>
    <property type="match status" value="1"/>
</dbReference>
<protein>
    <submittedName>
        <fullName evidence="2">GCN5-related N-acetyltransferase</fullName>
    </submittedName>
</protein>
<dbReference type="Pfam" id="PF00583">
    <property type="entry name" value="Acetyltransf_1"/>
    <property type="match status" value="1"/>
</dbReference>
<dbReference type="GO" id="GO:0016747">
    <property type="term" value="F:acyltransferase activity, transferring groups other than amino-acyl groups"/>
    <property type="evidence" value="ECO:0007669"/>
    <property type="project" value="InterPro"/>
</dbReference>
<dbReference type="Proteomes" id="UP000012429">
    <property type="component" value="Unassembled WGS sequence"/>
</dbReference>
<dbReference type="STRING" id="363754.RHSP_82518"/>
<gene>
    <name evidence="2" type="ORF">RHSP_82518</name>
</gene>
<dbReference type="InterPro" id="IPR016181">
    <property type="entry name" value="Acyl_CoA_acyltransferase"/>
</dbReference>
<dbReference type="CDD" id="cd04301">
    <property type="entry name" value="NAT_SF"/>
    <property type="match status" value="1"/>
</dbReference>
<dbReference type="AlphaFoldDB" id="N6V3J8"/>
<dbReference type="Pfam" id="PF18014">
    <property type="entry name" value="Acetyltransf_18"/>
    <property type="match status" value="1"/>
</dbReference>
<dbReference type="InterPro" id="IPR041496">
    <property type="entry name" value="YitH/HolE_GNAT"/>
</dbReference>
<reference evidence="2 3" key="1">
    <citation type="journal article" date="2012" name="BMC Genomics">
        <title>Genomic basis of broad host range and environmental adaptability of Rhizobium tropici CIAT 899 and Rhizobium sp. PRF 81 which are used in inoculants for common bean (Phaseolus vulgaris L.).</title>
        <authorList>
            <person name="Ormeno-Orrillo E."/>
            <person name="Menna P."/>
            <person name="Almeida L.G."/>
            <person name="Ollero F.J."/>
            <person name="Nicolas M.F."/>
            <person name="Pains Rodrigues E."/>
            <person name="Shigueyoshi Nakatani A."/>
            <person name="Silva Batista J.S."/>
            <person name="Oliveira Chueire L.M."/>
            <person name="Souza R.C."/>
            <person name="Ribeiro Vasconcelos A.T."/>
            <person name="Megias M."/>
            <person name="Hungria M."/>
            <person name="Martinez-Romero E."/>
        </authorList>
    </citation>
    <scope>NUCLEOTIDE SEQUENCE [LARGE SCALE GENOMIC DNA]</scope>
    <source>
        <strain evidence="2 3">PRF 81</strain>
    </source>
</reference>
<dbReference type="PATRIC" id="fig|363754.4.peg.1587"/>
<dbReference type="InterPro" id="IPR000182">
    <property type="entry name" value="GNAT_dom"/>
</dbReference>
<dbReference type="PANTHER" id="PTHR47237">
    <property type="entry name" value="SLL0310 PROTEIN"/>
    <property type="match status" value="1"/>
</dbReference>
<dbReference type="Gene3D" id="3.40.630.30">
    <property type="match status" value="1"/>
</dbReference>
<keyword evidence="2" id="KW-0808">Transferase</keyword>
<proteinExistence type="predicted"/>
<feature type="domain" description="N-acetyltransferase" evidence="1">
    <location>
        <begin position="11"/>
        <end position="152"/>
    </location>
</feature>